<accession>A0A8X6S086</accession>
<name>A0A8X6S086_TRICX</name>
<dbReference type="Proteomes" id="UP000887159">
    <property type="component" value="Unassembled WGS sequence"/>
</dbReference>
<organism evidence="1 2">
    <name type="scientific">Trichonephila clavipes</name>
    <name type="common">Golden silk orbweaver</name>
    <name type="synonym">Nephila clavipes</name>
    <dbReference type="NCBI Taxonomy" id="2585209"/>
    <lineage>
        <taxon>Eukaryota</taxon>
        <taxon>Metazoa</taxon>
        <taxon>Ecdysozoa</taxon>
        <taxon>Arthropoda</taxon>
        <taxon>Chelicerata</taxon>
        <taxon>Arachnida</taxon>
        <taxon>Araneae</taxon>
        <taxon>Araneomorphae</taxon>
        <taxon>Entelegynae</taxon>
        <taxon>Araneoidea</taxon>
        <taxon>Nephilidae</taxon>
        <taxon>Trichonephila</taxon>
    </lineage>
</organism>
<comment type="caution">
    <text evidence="1">The sequence shown here is derived from an EMBL/GenBank/DDBJ whole genome shotgun (WGS) entry which is preliminary data.</text>
</comment>
<gene>
    <name evidence="1" type="ORF">TNCV_4415421</name>
</gene>
<reference evidence="1" key="1">
    <citation type="submission" date="2020-08" db="EMBL/GenBank/DDBJ databases">
        <title>Multicomponent nature underlies the extraordinary mechanical properties of spider dragline silk.</title>
        <authorList>
            <person name="Kono N."/>
            <person name="Nakamura H."/>
            <person name="Mori M."/>
            <person name="Yoshida Y."/>
            <person name="Ohtoshi R."/>
            <person name="Malay A.D."/>
            <person name="Moran D.A.P."/>
            <person name="Tomita M."/>
            <person name="Numata K."/>
            <person name="Arakawa K."/>
        </authorList>
    </citation>
    <scope>NUCLEOTIDE SEQUENCE</scope>
</reference>
<evidence type="ECO:0000313" key="1">
    <source>
        <dbReference type="EMBL" id="GFY04454.1"/>
    </source>
</evidence>
<keyword evidence="2" id="KW-1185">Reference proteome</keyword>
<proteinExistence type="predicted"/>
<sequence length="122" mass="13328">MGKSFVEGSPTFFSCLSPTKECGRDSLGSGIPGWNVPDSSPVPLKTRHVEETDACQICRGSMSPCWGGGGGCQFRFRPRHLTEVQNDEVVANSSRNASESDVINLSSEREEHIRLKSIQTLK</sequence>
<dbReference type="AlphaFoldDB" id="A0A8X6S086"/>
<protein>
    <submittedName>
        <fullName evidence="1">Uncharacterized protein</fullName>
    </submittedName>
</protein>
<evidence type="ECO:0000313" key="2">
    <source>
        <dbReference type="Proteomes" id="UP000887159"/>
    </source>
</evidence>
<dbReference type="EMBL" id="BMAU01021244">
    <property type="protein sequence ID" value="GFY04454.1"/>
    <property type="molecule type" value="Genomic_DNA"/>
</dbReference>